<dbReference type="GO" id="GO:0016791">
    <property type="term" value="F:phosphatase activity"/>
    <property type="evidence" value="ECO:0007669"/>
    <property type="project" value="TreeGrafter"/>
</dbReference>
<organism evidence="1">
    <name type="scientific">Sporolactobacillus sp. Y61</name>
    <dbReference type="NCBI Taxonomy" id="3160863"/>
    <lineage>
        <taxon>Bacteria</taxon>
        <taxon>Bacillati</taxon>
        <taxon>Bacillota</taxon>
        <taxon>Bacilli</taxon>
        <taxon>Bacillales</taxon>
        <taxon>Sporolactobacillaceae</taxon>
        <taxon>Sporolactobacillus</taxon>
    </lineage>
</organism>
<dbReference type="AlphaFoldDB" id="A0AAU8IH74"/>
<dbReference type="InterPro" id="IPR050275">
    <property type="entry name" value="PGM_Phosphatase"/>
</dbReference>
<dbReference type="InterPro" id="IPR013078">
    <property type="entry name" value="His_Pase_superF_clade-1"/>
</dbReference>
<accession>A0AAU8IH74</accession>
<dbReference type="EMBL" id="CP159510">
    <property type="protein sequence ID" value="XCJ17301.1"/>
    <property type="molecule type" value="Genomic_DNA"/>
</dbReference>
<dbReference type="EC" id="3.1.3.-" evidence="1"/>
<gene>
    <name evidence="1" type="ORF">ABNN70_01845</name>
</gene>
<protein>
    <submittedName>
        <fullName evidence="1">Histidine phosphatase family protein</fullName>
        <ecNumber evidence="1">3.1.3.-</ecNumber>
    </submittedName>
</protein>
<dbReference type="PANTHER" id="PTHR48100">
    <property type="entry name" value="BROAD-SPECIFICITY PHOSPHATASE YOR283W-RELATED"/>
    <property type="match status" value="1"/>
</dbReference>
<reference evidence="1" key="1">
    <citation type="submission" date="2024-06" db="EMBL/GenBank/DDBJ databases">
        <authorList>
            <person name="Fan A."/>
            <person name="Zhang F.Y."/>
            <person name="Zhang L."/>
        </authorList>
    </citation>
    <scope>NUCLEOTIDE SEQUENCE</scope>
    <source>
        <strain evidence="1">Y61</strain>
    </source>
</reference>
<proteinExistence type="predicted"/>
<sequence length="181" mass="20679">MEKIYLVRHCEANGQDPDAQMTTRGSEQAQSLARFFSRIEVDTIVSSPWRRAIDSITPTAEVRGMKVLTDGRLAERRLSRKPVQNWLEKLNQSFHDPDFSLPGGESGREARERGLAVIRDLQQKQERSTIVVTHGNLLVLLLQSFDSGYGFEDWAQLSNPDVFEIDLKKLTVRRVWHAPGY</sequence>
<dbReference type="InterPro" id="IPR029033">
    <property type="entry name" value="His_PPase_superfam"/>
</dbReference>
<evidence type="ECO:0000313" key="1">
    <source>
        <dbReference type="EMBL" id="XCJ17301.1"/>
    </source>
</evidence>
<dbReference type="GO" id="GO:0005737">
    <property type="term" value="C:cytoplasm"/>
    <property type="evidence" value="ECO:0007669"/>
    <property type="project" value="TreeGrafter"/>
</dbReference>
<dbReference type="PANTHER" id="PTHR48100:SF1">
    <property type="entry name" value="HISTIDINE PHOSPHATASE FAMILY PROTEIN-RELATED"/>
    <property type="match status" value="1"/>
</dbReference>
<dbReference type="Gene3D" id="3.40.50.1240">
    <property type="entry name" value="Phosphoglycerate mutase-like"/>
    <property type="match status" value="1"/>
</dbReference>
<dbReference type="SUPFAM" id="SSF53254">
    <property type="entry name" value="Phosphoglycerate mutase-like"/>
    <property type="match status" value="1"/>
</dbReference>
<dbReference type="Pfam" id="PF00300">
    <property type="entry name" value="His_Phos_1"/>
    <property type="match status" value="1"/>
</dbReference>
<keyword evidence="1" id="KW-0378">Hydrolase</keyword>
<dbReference type="CDD" id="cd07067">
    <property type="entry name" value="HP_PGM_like"/>
    <property type="match status" value="1"/>
</dbReference>
<name>A0AAU8IH74_9BACL</name>
<dbReference type="SMART" id="SM00855">
    <property type="entry name" value="PGAM"/>
    <property type="match status" value="1"/>
</dbReference>
<dbReference type="RefSeq" id="WP_353948573.1">
    <property type="nucleotide sequence ID" value="NZ_CP159510.1"/>
</dbReference>